<organism evidence="1 2">
    <name type="scientific">Athelia psychrophila</name>
    <dbReference type="NCBI Taxonomy" id="1759441"/>
    <lineage>
        <taxon>Eukaryota</taxon>
        <taxon>Fungi</taxon>
        <taxon>Dikarya</taxon>
        <taxon>Basidiomycota</taxon>
        <taxon>Agaricomycotina</taxon>
        <taxon>Agaricomycetes</taxon>
        <taxon>Agaricomycetidae</taxon>
        <taxon>Atheliales</taxon>
        <taxon>Atheliaceae</taxon>
        <taxon>Athelia</taxon>
    </lineage>
</organism>
<proteinExistence type="predicted"/>
<name>A0A166KDI3_9AGAM</name>
<reference evidence="1 2" key="1">
    <citation type="journal article" date="2016" name="Mol. Biol. Evol.">
        <title>Comparative Genomics of Early-Diverging Mushroom-Forming Fungi Provides Insights into the Origins of Lignocellulose Decay Capabilities.</title>
        <authorList>
            <person name="Nagy L.G."/>
            <person name="Riley R."/>
            <person name="Tritt A."/>
            <person name="Adam C."/>
            <person name="Daum C."/>
            <person name="Floudas D."/>
            <person name="Sun H."/>
            <person name="Yadav J.S."/>
            <person name="Pangilinan J."/>
            <person name="Larsson K.H."/>
            <person name="Matsuura K."/>
            <person name="Barry K."/>
            <person name="Labutti K."/>
            <person name="Kuo R."/>
            <person name="Ohm R.A."/>
            <person name="Bhattacharya S.S."/>
            <person name="Shirouzu T."/>
            <person name="Yoshinaga Y."/>
            <person name="Martin F.M."/>
            <person name="Grigoriev I.V."/>
            <person name="Hibbett D.S."/>
        </authorList>
    </citation>
    <scope>NUCLEOTIDE SEQUENCE [LARGE SCALE GENOMIC DNA]</scope>
    <source>
        <strain evidence="1 2">CBS 109695</strain>
    </source>
</reference>
<keyword evidence="2" id="KW-1185">Reference proteome</keyword>
<evidence type="ECO:0000313" key="2">
    <source>
        <dbReference type="Proteomes" id="UP000076532"/>
    </source>
</evidence>
<sequence>MARLLDPSLHLRGNPLGVLQGPLWIERDHRGAGTGLRCAKYWSETSLREREMEQFVHHLLESVRLTKGKGGGGREAKDSTEYLGASERFRLGLVESNLDVMKFFPDHIFEDLLAAAGMVEPILLVDAIWYLYFPEPEYIPLGYSSALLAKA</sequence>
<gene>
    <name evidence="1" type="ORF">FIBSPDRAFT_953341</name>
</gene>
<dbReference type="OrthoDB" id="3266000at2759"/>
<evidence type="ECO:0000313" key="1">
    <source>
        <dbReference type="EMBL" id="KZP21795.1"/>
    </source>
</evidence>
<dbReference type="Proteomes" id="UP000076532">
    <property type="component" value="Unassembled WGS sequence"/>
</dbReference>
<accession>A0A166KDI3</accession>
<protein>
    <submittedName>
        <fullName evidence="1">Uncharacterized protein</fullName>
    </submittedName>
</protein>
<dbReference type="AlphaFoldDB" id="A0A166KDI3"/>
<dbReference type="EMBL" id="KV417544">
    <property type="protein sequence ID" value="KZP21795.1"/>
    <property type="molecule type" value="Genomic_DNA"/>
</dbReference>